<protein>
    <submittedName>
        <fullName evidence="1">Uncharacterized protein</fullName>
    </submittedName>
</protein>
<gene>
    <name evidence="1" type="ORF">BKK52_13085</name>
</gene>
<dbReference type="RefSeq" id="WP_077420594.1">
    <property type="nucleotide sequence ID" value="NZ_MLHL01000121.1"/>
</dbReference>
<dbReference type="OrthoDB" id="6892922at2"/>
<evidence type="ECO:0000313" key="2">
    <source>
        <dbReference type="Proteomes" id="UP000189161"/>
    </source>
</evidence>
<comment type="caution">
    <text evidence="1">The sequence shown here is derived from an EMBL/GenBank/DDBJ whole genome shotgun (WGS) entry which is preliminary data.</text>
</comment>
<name>A0A1V3IQK3_9PAST</name>
<reference evidence="1 2" key="1">
    <citation type="submission" date="2016-10" db="EMBL/GenBank/DDBJ databases">
        <title>Rodentibacter gen. nov. and new species.</title>
        <authorList>
            <person name="Christensen H."/>
        </authorList>
    </citation>
    <scope>NUCLEOTIDE SEQUENCE [LARGE SCALE GENOMIC DNA]</scope>
    <source>
        <strain evidence="1 2">H1987082031</strain>
    </source>
</reference>
<keyword evidence="2" id="KW-1185">Reference proteome</keyword>
<dbReference type="EMBL" id="MLHL01000121">
    <property type="protein sequence ID" value="OOF44463.1"/>
    <property type="molecule type" value="Genomic_DNA"/>
</dbReference>
<dbReference type="Proteomes" id="UP000189161">
    <property type="component" value="Unassembled WGS sequence"/>
</dbReference>
<proteinExistence type="predicted"/>
<accession>A0A1V3IQK3</accession>
<sequence>MGNKFRLTRESSEDIGFVKSCLIIGAIEKNEFREWIDLVIKDSDIDELPLYIFDLINFDGSFYELLNIIGFTPDPILSDEEDNALYGIAIKRFGDSFDIPITKSKALISLEHNPQILDRFRKVFPFVLLNF</sequence>
<organism evidence="1 2">
    <name type="scientific">Rodentibacter trehalosifermentans</name>
    <dbReference type="NCBI Taxonomy" id="1908263"/>
    <lineage>
        <taxon>Bacteria</taxon>
        <taxon>Pseudomonadati</taxon>
        <taxon>Pseudomonadota</taxon>
        <taxon>Gammaproteobacteria</taxon>
        <taxon>Pasteurellales</taxon>
        <taxon>Pasteurellaceae</taxon>
        <taxon>Rodentibacter</taxon>
    </lineage>
</organism>
<dbReference type="AlphaFoldDB" id="A0A1V3IQK3"/>
<evidence type="ECO:0000313" key="1">
    <source>
        <dbReference type="EMBL" id="OOF44463.1"/>
    </source>
</evidence>